<name>A0A975GWV3_9CAUL</name>
<proteinExistence type="predicted"/>
<protein>
    <submittedName>
        <fullName evidence="2">Uncharacterized protein</fullName>
    </submittedName>
</protein>
<dbReference type="RefSeq" id="WP_207932275.1">
    <property type="nucleotide sequence ID" value="NZ_CP062222.1"/>
</dbReference>
<feature type="chain" id="PRO_5038115430" evidence="1">
    <location>
        <begin position="17"/>
        <end position="137"/>
    </location>
</feature>
<keyword evidence="1" id="KW-0732">Signal</keyword>
<feature type="signal peptide" evidence="1">
    <location>
        <begin position="1"/>
        <end position="16"/>
    </location>
</feature>
<dbReference type="KEGG" id="bgoe:IFJ75_09220"/>
<evidence type="ECO:0000256" key="1">
    <source>
        <dbReference type="SAM" id="SignalP"/>
    </source>
</evidence>
<dbReference type="Proteomes" id="UP000663918">
    <property type="component" value="Chromosome"/>
</dbReference>
<dbReference type="AlphaFoldDB" id="A0A975GWV3"/>
<keyword evidence="3" id="KW-1185">Reference proteome</keyword>
<accession>A0A975GWV3</accession>
<evidence type="ECO:0000313" key="2">
    <source>
        <dbReference type="EMBL" id="QTC92997.1"/>
    </source>
</evidence>
<reference evidence="2" key="1">
    <citation type="submission" date="2020-09" db="EMBL/GenBank/DDBJ databases">
        <title>Brevundimonas sp. LVF2 isolated from a puddle in Goettingen, Germany.</title>
        <authorList>
            <person name="Friedrich I."/>
            <person name="Klassen A."/>
            <person name="Hannes N."/>
            <person name="Schneider D."/>
            <person name="Hertel R."/>
            <person name="Daniel R."/>
        </authorList>
    </citation>
    <scope>NUCLEOTIDE SEQUENCE</scope>
    <source>
        <strain evidence="2">LVF2</strain>
    </source>
</reference>
<sequence>MAVLLALALALLQSTARPTPLFTMTLEPGDGVAAELFPLKPDDRAAQVKQLLSQEGDAAEISRTVVGPLVMAHREGEAPERVLVIYAEAASEGAGGGACRLTRDTTQRTDNSERALRWCMSFLDRSATPTITLPANR</sequence>
<organism evidence="2 3">
    <name type="scientific">Brevundimonas goettingensis</name>
    <dbReference type="NCBI Taxonomy" id="2774190"/>
    <lineage>
        <taxon>Bacteria</taxon>
        <taxon>Pseudomonadati</taxon>
        <taxon>Pseudomonadota</taxon>
        <taxon>Alphaproteobacteria</taxon>
        <taxon>Caulobacterales</taxon>
        <taxon>Caulobacteraceae</taxon>
        <taxon>Brevundimonas</taxon>
    </lineage>
</organism>
<gene>
    <name evidence="2" type="ORF">IFJ75_09220</name>
</gene>
<evidence type="ECO:0000313" key="3">
    <source>
        <dbReference type="Proteomes" id="UP000663918"/>
    </source>
</evidence>
<dbReference type="EMBL" id="CP062222">
    <property type="protein sequence ID" value="QTC92997.1"/>
    <property type="molecule type" value="Genomic_DNA"/>
</dbReference>